<protein>
    <recommendedName>
        <fullName evidence="2">FCP1 homology domain-containing protein</fullName>
    </recommendedName>
</protein>
<dbReference type="Gene3D" id="3.40.50.1000">
    <property type="entry name" value="HAD superfamily/HAD-like"/>
    <property type="match status" value="1"/>
</dbReference>
<dbReference type="EMBL" id="UINC01000791">
    <property type="protein sequence ID" value="SUZ61267.1"/>
    <property type="molecule type" value="Genomic_DNA"/>
</dbReference>
<sequence>MQNFLFKKNLFLDLNEPRLTGNIKNLSSGKTVDQSVMRDLLPEFFSKETENLELVPNVKKVLERLSEKLQIVVLTNIPQKDKNKRENALKNNGMSYPVITNNGLKGEAVKEIVKGIKAKSFFIDDMPLNIDSVSKECSETLCIHFVQDNRLKELMQTPKSAKIKATNWIEVENYILESLKKVD</sequence>
<organism evidence="1">
    <name type="scientific">marine metagenome</name>
    <dbReference type="NCBI Taxonomy" id="408172"/>
    <lineage>
        <taxon>unclassified sequences</taxon>
        <taxon>metagenomes</taxon>
        <taxon>ecological metagenomes</taxon>
    </lineage>
</organism>
<dbReference type="InterPro" id="IPR036412">
    <property type="entry name" value="HAD-like_sf"/>
</dbReference>
<accession>A0A381P4A9</accession>
<evidence type="ECO:0000313" key="1">
    <source>
        <dbReference type="EMBL" id="SUZ61267.1"/>
    </source>
</evidence>
<evidence type="ECO:0008006" key="2">
    <source>
        <dbReference type="Google" id="ProtNLM"/>
    </source>
</evidence>
<proteinExistence type="predicted"/>
<dbReference type="SUPFAM" id="SSF56784">
    <property type="entry name" value="HAD-like"/>
    <property type="match status" value="1"/>
</dbReference>
<dbReference type="AlphaFoldDB" id="A0A381P4A9"/>
<reference evidence="1" key="1">
    <citation type="submission" date="2018-05" db="EMBL/GenBank/DDBJ databases">
        <authorList>
            <person name="Lanie J.A."/>
            <person name="Ng W.-L."/>
            <person name="Kazmierczak K.M."/>
            <person name="Andrzejewski T.M."/>
            <person name="Davidsen T.M."/>
            <person name="Wayne K.J."/>
            <person name="Tettelin H."/>
            <person name="Glass J.I."/>
            <person name="Rusch D."/>
            <person name="Podicherti R."/>
            <person name="Tsui H.-C.T."/>
            <person name="Winkler M.E."/>
        </authorList>
    </citation>
    <scope>NUCLEOTIDE SEQUENCE</scope>
</reference>
<gene>
    <name evidence="1" type="ORF">METZ01_LOCUS14121</name>
</gene>
<dbReference type="InterPro" id="IPR023214">
    <property type="entry name" value="HAD_sf"/>
</dbReference>
<name>A0A381P4A9_9ZZZZ</name>